<comment type="caution">
    <text evidence="2">The sequence shown here is derived from an EMBL/GenBank/DDBJ whole genome shotgun (WGS) entry which is preliminary data.</text>
</comment>
<keyword evidence="1" id="KW-0812">Transmembrane</keyword>
<keyword evidence="1" id="KW-0472">Membrane</keyword>
<name>A0AA46QG00_SERMA</name>
<gene>
    <name evidence="2" type="ORF">FHU12_5285</name>
</gene>
<organism evidence="2 3">
    <name type="scientific">Serratia marcescens</name>
    <dbReference type="NCBI Taxonomy" id="615"/>
    <lineage>
        <taxon>Bacteria</taxon>
        <taxon>Pseudomonadati</taxon>
        <taxon>Pseudomonadota</taxon>
        <taxon>Gammaproteobacteria</taxon>
        <taxon>Enterobacterales</taxon>
        <taxon>Yersiniaceae</taxon>
        <taxon>Serratia</taxon>
    </lineage>
</organism>
<protein>
    <submittedName>
        <fullName evidence="2">Uncharacterized protein</fullName>
    </submittedName>
</protein>
<keyword evidence="1" id="KW-1133">Transmembrane helix</keyword>
<dbReference type="EMBL" id="VFMJ01000001">
    <property type="protein sequence ID" value="TQI87584.1"/>
    <property type="molecule type" value="Genomic_DNA"/>
</dbReference>
<sequence length="106" mass="11749">MMARTLILSLVGLLAIVSPVYLVFVAISDQSQLYQYFALPRARTSATIGDNRQNVMVQALDILKPNGGATSLLKLHCSLLLMVLVIGYLLFCFTDHAQLFHLAQIR</sequence>
<dbReference type="AlphaFoldDB" id="A0AA46QG00"/>
<evidence type="ECO:0000313" key="3">
    <source>
        <dbReference type="Proteomes" id="UP000320710"/>
    </source>
</evidence>
<evidence type="ECO:0000313" key="2">
    <source>
        <dbReference type="EMBL" id="TQI87584.1"/>
    </source>
</evidence>
<accession>A0AA46QG00</accession>
<proteinExistence type="predicted"/>
<evidence type="ECO:0000256" key="1">
    <source>
        <dbReference type="SAM" id="Phobius"/>
    </source>
</evidence>
<feature type="transmembrane region" description="Helical" evidence="1">
    <location>
        <begin position="73"/>
        <end position="93"/>
    </location>
</feature>
<dbReference type="Proteomes" id="UP000320710">
    <property type="component" value="Unassembled WGS sequence"/>
</dbReference>
<reference evidence="2 3" key="1">
    <citation type="submission" date="2019-06" db="EMBL/GenBank/DDBJ databases">
        <authorList>
            <person name="Deangelis K."/>
            <person name="Huntemann M."/>
            <person name="Clum A."/>
            <person name="Pillay M."/>
            <person name="Palaniappan K."/>
            <person name="Varghese N."/>
            <person name="Mikhailova N."/>
            <person name="Stamatis D."/>
            <person name="Reddy T."/>
            <person name="Daum C."/>
            <person name="Shapiro N."/>
            <person name="Ivanova N."/>
            <person name="Kyrpides N."/>
            <person name="Woyke T."/>
        </authorList>
    </citation>
    <scope>NUCLEOTIDE SEQUENCE [LARGE SCALE GENOMIC DNA]</scope>
    <source>
        <strain evidence="2 3">106R</strain>
    </source>
</reference>
<reference evidence="2 3" key="2">
    <citation type="submission" date="2019-07" db="EMBL/GenBank/DDBJ databases">
        <title>Investigation of anaerobic lignin degradation for improved lignocellulosic biofuels.</title>
        <authorList>
            <person name="Deangelis K.PhD."/>
        </authorList>
    </citation>
    <scope>NUCLEOTIDE SEQUENCE [LARGE SCALE GENOMIC DNA]</scope>
    <source>
        <strain evidence="2 3">106R</strain>
    </source>
</reference>